<proteinExistence type="predicted"/>
<dbReference type="Proteomes" id="UP000593915">
    <property type="component" value="Chromosome"/>
</dbReference>
<dbReference type="Gene3D" id="1.10.10.1150">
    <property type="entry name" value="Coenzyme PQQ synthesis protein D (PqqD)"/>
    <property type="match status" value="1"/>
</dbReference>
<dbReference type="InterPro" id="IPR041881">
    <property type="entry name" value="PqqD_sf"/>
</dbReference>
<protein>
    <submittedName>
        <fullName evidence="1">PqqD family protein</fullName>
    </submittedName>
</protein>
<sequence>MKLKKNYRINATSILKRNIMFRVRTLAGINYLFCGDNCFELNEVANSIWEYINGIDNVQTIIEEISLEYGKPVEFITDDILAFLDEMIENQIFIIK</sequence>
<dbReference type="AlphaFoldDB" id="A0A7S7AW54"/>
<organism evidence="1 2">
    <name type="scientific">Treponema pedis</name>
    <dbReference type="NCBI Taxonomy" id="409322"/>
    <lineage>
        <taxon>Bacteria</taxon>
        <taxon>Pseudomonadati</taxon>
        <taxon>Spirochaetota</taxon>
        <taxon>Spirochaetia</taxon>
        <taxon>Spirochaetales</taxon>
        <taxon>Treponemataceae</taxon>
        <taxon>Treponema</taxon>
    </lineage>
</organism>
<accession>A0A7S7AW54</accession>
<gene>
    <name evidence="1" type="ORF">IFE08_00460</name>
</gene>
<evidence type="ECO:0000313" key="1">
    <source>
        <dbReference type="EMBL" id="QOW60935.1"/>
    </source>
</evidence>
<name>A0A7S7AW54_9SPIR</name>
<dbReference type="InterPro" id="IPR008792">
    <property type="entry name" value="PQQD"/>
</dbReference>
<dbReference type="EMBL" id="CP061839">
    <property type="protein sequence ID" value="QOW60935.1"/>
    <property type="molecule type" value="Genomic_DNA"/>
</dbReference>
<dbReference type="RefSeq" id="WP_194076374.1">
    <property type="nucleotide sequence ID" value="NZ_CP061839.1"/>
</dbReference>
<dbReference type="Pfam" id="PF05402">
    <property type="entry name" value="PqqD"/>
    <property type="match status" value="1"/>
</dbReference>
<evidence type="ECO:0000313" key="2">
    <source>
        <dbReference type="Proteomes" id="UP000593915"/>
    </source>
</evidence>
<reference evidence="1 2" key="1">
    <citation type="submission" date="2020-09" db="EMBL/GenBank/DDBJ databases">
        <title>Characterization of Treponema spp. from bovine digital dermatitis in Korea.</title>
        <authorList>
            <person name="Espiritu H.M."/>
            <person name="Cho Y.I."/>
            <person name="Mamuad L."/>
        </authorList>
    </citation>
    <scope>NUCLEOTIDE SEQUENCE [LARGE SCALE GENOMIC DNA]</scope>
    <source>
        <strain evidence="1 2">KS1</strain>
    </source>
</reference>